<reference evidence="1" key="1">
    <citation type="submission" date="2020-12" db="EMBL/GenBank/DDBJ databases">
        <title>Generalized mutagenesis with transposon Tn5. A laboratory procedure for the identification of genes responsible for a bacterial phenotype and its regulation, illustrated with phenazine production in Pseudomonas chlororaphis.</title>
        <authorList>
            <person name="Muzio F."/>
            <person name="Sobrero P."/>
            <person name="Agaras B."/>
            <person name="Valverde C."/>
        </authorList>
    </citation>
    <scope>NUCLEOTIDE SEQUENCE</scope>
    <source>
        <strain evidence="1">SMMP3</strain>
    </source>
</reference>
<protein>
    <submittedName>
        <fullName evidence="1">Type II toxin-antitoxin system RelE/ParE family toxin</fullName>
    </submittedName>
</protein>
<dbReference type="Proteomes" id="UP000787568">
    <property type="component" value="Unassembled WGS sequence"/>
</dbReference>
<accession>A0AAJ0ZPM4</accession>
<dbReference type="AlphaFoldDB" id="A0AAJ0ZPM4"/>
<comment type="caution">
    <text evidence="1">The sequence shown here is derived from an EMBL/GenBank/DDBJ whole genome shotgun (WGS) entry which is preliminary data.</text>
</comment>
<dbReference type="Pfam" id="PF05016">
    <property type="entry name" value="ParE_toxin"/>
    <property type="match status" value="1"/>
</dbReference>
<dbReference type="PANTHER" id="PTHR33755">
    <property type="entry name" value="TOXIN PARE1-RELATED"/>
    <property type="match status" value="1"/>
</dbReference>
<gene>
    <name evidence="1" type="ORF">I8747_23300</name>
</gene>
<proteinExistence type="predicted"/>
<name>A0AAJ0ZPM4_9PSED</name>
<sequence length="94" mass="10736">MKVIWTPQAAQDRADIWDYLHALNPQAALDMDIRFSESATQLVQHPQAGRAGLIAGTRELIPHQSYRLVYQLHQDAVWILALVHTSRQWPPIEA</sequence>
<dbReference type="RefSeq" id="WP_216311264.1">
    <property type="nucleotide sequence ID" value="NZ_JAEEFW010000007.1"/>
</dbReference>
<dbReference type="EMBL" id="JAEEFW010000007">
    <property type="protein sequence ID" value="MBU4635739.1"/>
    <property type="molecule type" value="Genomic_DNA"/>
</dbReference>
<organism evidence="1 2">
    <name type="scientific">Pseudomonas chlororaphis subsp. aurantiaca</name>
    <dbReference type="NCBI Taxonomy" id="86192"/>
    <lineage>
        <taxon>Bacteria</taxon>
        <taxon>Pseudomonadati</taxon>
        <taxon>Pseudomonadota</taxon>
        <taxon>Gammaproteobacteria</taxon>
        <taxon>Pseudomonadales</taxon>
        <taxon>Pseudomonadaceae</taxon>
        <taxon>Pseudomonas</taxon>
    </lineage>
</organism>
<dbReference type="InterPro" id="IPR007712">
    <property type="entry name" value="RelE/ParE_toxin"/>
</dbReference>
<evidence type="ECO:0000313" key="1">
    <source>
        <dbReference type="EMBL" id="MBU4635739.1"/>
    </source>
</evidence>
<dbReference type="InterPro" id="IPR051803">
    <property type="entry name" value="TA_system_RelE-like_toxin"/>
</dbReference>
<dbReference type="NCBIfam" id="TIGR02385">
    <property type="entry name" value="RelE_StbE"/>
    <property type="match status" value="1"/>
</dbReference>
<evidence type="ECO:0000313" key="2">
    <source>
        <dbReference type="Proteomes" id="UP000787568"/>
    </source>
</evidence>